<protein>
    <submittedName>
        <fullName evidence="1">Uncharacterized protein</fullName>
    </submittedName>
</protein>
<sequence length="276" mass="31369">MSVDGCAAVLFEGLSCSAFENLEFYCQWDDLKQQGMANSGESLEAWEWESNGKLVMIGTEDSDRLNERLNYQGQSTCENISVAMADNAISVRLEKFAAGKMLSLHFLVAWNPSPEPSSCSCWYAVEMSHQELIESLNPTEKSWDRFPHIAKKIGAALYYRVGPIHEPEVTPNFSYVEFTGRFDHQEGAKRYLLCSYDGCWAVCSHVESDERGIKLQFVDCAEIAAKLKEFYGINVMSKAELEAEFQLTPDLPYMCDSDLKYWKPQTMGSALFNWWD</sequence>
<evidence type="ECO:0000313" key="2">
    <source>
        <dbReference type="Proteomes" id="UP000033070"/>
    </source>
</evidence>
<accession>A0A2Z6GAL4</accession>
<proteinExistence type="predicted"/>
<keyword evidence="2" id="KW-1185">Reference proteome</keyword>
<dbReference type="STRING" id="1188319.OYT1_01769"/>
<evidence type="ECO:0000313" key="1">
    <source>
        <dbReference type="EMBL" id="BBE50464.1"/>
    </source>
</evidence>
<dbReference type="KEGG" id="fam:OYT1_ch0901"/>
<name>A0A2Z6GAL4_9PROT</name>
<dbReference type="EMBL" id="AP018738">
    <property type="protein sequence ID" value="BBE50464.1"/>
    <property type="molecule type" value="Genomic_DNA"/>
</dbReference>
<organism evidence="1 2">
    <name type="scientific">Ferriphaselus amnicola</name>
    <dbReference type="NCBI Taxonomy" id="1188319"/>
    <lineage>
        <taxon>Bacteria</taxon>
        <taxon>Pseudomonadati</taxon>
        <taxon>Pseudomonadota</taxon>
        <taxon>Betaproteobacteria</taxon>
        <taxon>Nitrosomonadales</taxon>
        <taxon>Gallionellaceae</taxon>
        <taxon>Ferriphaselus</taxon>
    </lineage>
</organism>
<dbReference type="Proteomes" id="UP000033070">
    <property type="component" value="Chromosome"/>
</dbReference>
<gene>
    <name evidence="1" type="ORF">OYT1_ch0901</name>
</gene>
<dbReference type="AlphaFoldDB" id="A0A2Z6GAL4"/>
<reference evidence="1 2" key="1">
    <citation type="submission" date="2018-06" db="EMBL/GenBank/DDBJ databases">
        <title>OYT1 Genome Sequencing.</title>
        <authorList>
            <person name="Kato S."/>
            <person name="Itoh T."/>
            <person name="Ohkuma M."/>
        </authorList>
    </citation>
    <scope>NUCLEOTIDE SEQUENCE [LARGE SCALE GENOMIC DNA]</scope>
    <source>
        <strain evidence="1 2">OYT1</strain>
    </source>
</reference>